<dbReference type="KEGG" id="cef:CE2935"/>
<dbReference type="SUPFAM" id="SSF53187">
    <property type="entry name" value="Zn-dependent exopeptidases"/>
    <property type="match status" value="1"/>
</dbReference>
<dbReference type="eggNOG" id="COG0860">
    <property type="taxonomic scope" value="Bacteria"/>
</dbReference>
<dbReference type="AlphaFoldDB" id="Q8FSV9"/>
<dbReference type="Gene3D" id="3.40.630.40">
    <property type="entry name" value="Zn-dependent exopeptidases"/>
    <property type="match status" value="1"/>
</dbReference>
<dbReference type="GO" id="GO:0008745">
    <property type="term" value="F:N-acetylmuramoyl-L-alanine amidase activity"/>
    <property type="evidence" value="ECO:0007669"/>
    <property type="project" value="InterPro"/>
</dbReference>
<proteinExistence type="predicted"/>
<reference evidence="3 4" key="1">
    <citation type="journal article" date="2003" name="Genome Res.">
        <title>Comparative complete genome sequence analysis of the amino acid replacements responsible for the thermostability of Corynebacterium efficiens.</title>
        <authorList>
            <person name="Nishio Y."/>
            <person name="Nakamura Y."/>
            <person name="Kawarabayasi Y."/>
            <person name="Usuda Y."/>
            <person name="Kimura E."/>
            <person name="Sugimoto S."/>
            <person name="Matsui K."/>
            <person name="Yamagishi A."/>
            <person name="Kikuchi H."/>
            <person name="Ikeo K."/>
            <person name="Gojobori T."/>
        </authorList>
    </citation>
    <scope>NUCLEOTIDE SEQUENCE [LARGE SCALE GENOMIC DNA]</scope>
    <source>
        <strain evidence="4">DSM 44549 / YS-314 / AJ 12310 / JCM 11189 / NBRC 100395</strain>
    </source>
</reference>
<evidence type="ECO:0000259" key="2">
    <source>
        <dbReference type="SMART" id="SM00646"/>
    </source>
</evidence>
<dbReference type="Pfam" id="PF01471">
    <property type="entry name" value="PG_binding_1"/>
    <property type="match status" value="2"/>
</dbReference>
<evidence type="ECO:0000313" key="3">
    <source>
        <dbReference type="EMBL" id="BAC19745.1"/>
    </source>
</evidence>
<dbReference type="InterPro" id="IPR036365">
    <property type="entry name" value="PGBD-like_sf"/>
</dbReference>
<name>Q8FSV9_COREF</name>
<sequence>MGCGVNSERTRVSDVLRVGDRSPRVAEVRNTLARLGVIEGYDRDMATRSESRKFREEDTYFDDGLSEHLKAFQQARGIIPTGFIDDLTLRVLREASYTLGARVLSYQPGNNLVGDDVVEMQTHLQELGFYRERIDGRFGEYTHSAVMDYQLNYGLQVDGICGPDTIRALSRLGLRITGGSAHAIQERERVRSAGPRLAGKRVVIDPWLGGANRGQVVDGPYGTISESEILWDLATRLEGRMIAAGMETILSRPHMDDPSVADRASIANAFDADLTLTLQCDAYPNEKANGVATFYFGSVNGASSMVGETLSSYIVKEIAARTPLNNCGSHARTWDMLRMTRMPTVEIVTGYLTNPEDLAVMTDPTMRDRIAEAIVVAVKRLYLLDEDEQPKTGTFKFSQLLKSEAE</sequence>
<dbReference type="PANTHER" id="PTHR30404:SF0">
    <property type="entry name" value="N-ACETYLMURAMOYL-L-ALANINE AMIDASE AMIC"/>
    <property type="match status" value="1"/>
</dbReference>
<dbReference type="GO" id="GO:0009253">
    <property type="term" value="P:peptidoglycan catabolic process"/>
    <property type="evidence" value="ECO:0007669"/>
    <property type="project" value="InterPro"/>
</dbReference>
<accession>Q8FSV9</accession>
<keyword evidence="4" id="KW-1185">Reference proteome</keyword>
<dbReference type="STRING" id="196164.gene:10743385"/>
<dbReference type="SMART" id="SM00646">
    <property type="entry name" value="Ami_3"/>
    <property type="match status" value="1"/>
</dbReference>
<dbReference type="Pfam" id="PF01520">
    <property type="entry name" value="Amidase_3"/>
    <property type="match status" value="1"/>
</dbReference>
<evidence type="ECO:0000256" key="1">
    <source>
        <dbReference type="ARBA" id="ARBA00022801"/>
    </source>
</evidence>
<dbReference type="GO" id="GO:0030288">
    <property type="term" value="C:outer membrane-bounded periplasmic space"/>
    <property type="evidence" value="ECO:0007669"/>
    <property type="project" value="TreeGrafter"/>
</dbReference>
<dbReference type="SUPFAM" id="SSF47090">
    <property type="entry name" value="PGBD-like"/>
    <property type="match status" value="2"/>
</dbReference>
<dbReference type="PANTHER" id="PTHR30404">
    <property type="entry name" value="N-ACETYLMURAMOYL-L-ALANINE AMIDASE"/>
    <property type="match status" value="1"/>
</dbReference>
<feature type="domain" description="MurNAc-LAA" evidence="2">
    <location>
        <begin position="264"/>
        <end position="379"/>
    </location>
</feature>
<dbReference type="CDD" id="cd02696">
    <property type="entry name" value="MurNAc-LAA"/>
    <property type="match status" value="1"/>
</dbReference>
<dbReference type="Gene3D" id="1.10.101.10">
    <property type="entry name" value="PGBD-like superfamily/PGBD"/>
    <property type="match status" value="2"/>
</dbReference>
<dbReference type="InterPro" id="IPR050695">
    <property type="entry name" value="N-acetylmuramoyl_amidase_3"/>
</dbReference>
<dbReference type="eggNOG" id="COG3409">
    <property type="taxonomic scope" value="Bacteria"/>
</dbReference>
<dbReference type="InterPro" id="IPR002477">
    <property type="entry name" value="Peptidoglycan-bd-like"/>
</dbReference>
<dbReference type="EMBL" id="BA000035">
    <property type="protein sequence ID" value="BAC19745.1"/>
    <property type="molecule type" value="Genomic_DNA"/>
</dbReference>
<protein>
    <submittedName>
        <fullName evidence="3">Putative hydrolase</fullName>
    </submittedName>
</protein>
<dbReference type="Proteomes" id="UP000001409">
    <property type="component" value="Chromosome"/>
</dbReference>
<keyword evidence="1 3" id="KW-0378">Hydrolase</keyword>
<evidence type="ECO:0000313" key="4">
    <source>
        <dbReference type="Proteomes" id="UP000001409"/>
    </source>
</evidence>
<dbReference type="InterPro" id="IPR002508">
    <property type="entry name" value="MurNAc-LAA_cat"/>
</dbReference>
<dbReference type="HOGENOM" id="CLU_049583_0_0_11"/>
<dbReference type="InterPro" id="IPR036366">
    <property type="entry name" value="PGBDSf"/>
</dbReference>
<organism evidence="3 4">
    <name type="scientific">Corynebacterium efficiens (strain DSM 44549 / YS-314 / AJ 12310 / JCM 11189 / NBRC 100395)</name>
    <dbReference type="NCBI Taxonomy" id="196164"/>
    <lineage>
        <taxon>Bacteria</taxon>
        <taxon>Bacillati</taxon>
        <taxon>Actinomycetota</taxon>
        <taxon>Actinomycetes</taxon>
        <taxon>Mycobacteriales</taxon>
        <taxon>Corynebacteriaceae</taxon>
        <taxon>Corynebacterium</taxon>
    </lineage>
</organism>